<evidence type="ECO:0000313" key="2">
    <source>
        <dbReference type="Proteomes" id="UP001218231"/>
    </source>
</evidence>
<reference evidence="1 2" key="1">
    <citation type="submission" date="2023-02" db="EMBL/GenBank/DDBJ databases">
        <title>Genome sequence of Novosphingobium humi KACC 19094.</title>
        <authorList>
            <person name="Kim S."/>
            <person name="Heo J."/>
            <person name="Kwon S.-W."/>
        </authorList>
    </citation>
    <scope>NUCLEOTIDE SEQUENCE [LARGE SCALE GENOMIC DNA]</scope>
    <source>
        <strain evidence="1 2">KACC 19094</strain>
    </source>
</reference>
<gene>
    <name evidence="1" type="ORF">PQ457_10025</name>
</gene>
<evidence type="ECO:0000313" key="1">
    <source>
        <dbReference type="EMBL" id="WCT76287.1"/>
    </source>
</evidence>
<name>A0ABY7TUI1_9SPHN</name>
<dbReference type="EMBL" id="CP117417">
    <property type="protein sequence ID" value="WCT76287.1"/>
    <property type="molecule type" value="Genomic_DNA"/>
</dbReference>
<sequence>MTHVENLLGKRLSDLAQFEGATLEQIGDRSYLNVIESGLSFVIDDNQVIAAHLYGGEKEGFKRFPFRIPLGVTFDMSRDSLRSHLGDPEESRDAKQRLILGMGPAWDRFIGNSIKLRAEYSQDLNSVKMFTVMQL</sequence>
<organism evidence="1 2">
    <name type="scientific">Novosphingobium humi</name>
    <dbReference type="NCBI Taxonomy" id="2282397"/>
    <lineage>
        <taxon>Bacteria</taxon>
        <taxon>Pseudomonadati</taxon>
        <taxon>Pseudomonadota</taxon>
        <taxon>Alphaproteobacteria</taxon>
        <taxon>Sphingomonadales</taxon>
        <taxon>Sphingomonadaceae</taxon>
        <taxon>Novosphingobium</taxon>
    </lineage>
</organism>
<keyword evidence="2" id="KW-1185">Reference proteome</keyword>
<protein>
    <submittedName>
        <fullName evidence="1">Uncharacterized protein</fullName>
    </submittedName>
</protein>
<proteinExistence type="predicted"/>
<dbReference type="RefSeq" id="WP_273616738.1">
    <property type="nucleotide sequence ID" value="NZ_CP117417.1"/>
</dbReference>
<dbReference type="Proteomes" id="UP001218231">
    <property type="component" value="Chromosome"/>
</dbReference>
<accession>A0ABY7TUI1</accession>